<protein>
    <recommendedName>
        <fullName evidence="5">DUF4124 domain-containing protein</fullName>
    </recommendedName>
</protein>
<evidence type="ECO:0000313" key="4">
    <source>
        <dbReference type="Proteomes" id="UP000022141"/>
    </source>
</evidence>
<comment type="caution">
    <text evidence="3">The sequence shown here is derived from an EMBL/GenBank/DDBJ whole genome shotgun (WGS) entry which is preliminary data.</text>
</comment>
<name>A0A011QNW3_ACCRE</name>
<feature type="compositionally biased region" description="Low complexity" evidence="1">
    <location>
        <begin position="105"/>
        <end position="116"/>
    </location>
</feature>
<feature type="signal peptide" evidence="2">
    <location>
        <begin position="1"/>
        <end position="21"/>
    </location>
</feature>
<feature type="chain" id="PRO_5001462190" description="DUF4124 domain-containing protein" evidence="2">
    <location>
        <begin position="22"/>
        <end position="116"/>
    </location>
</feature>
<evidence type="ECO:0000313" key="3">
    <source>
        <dbReference type="EMBL" id="EXI90785.1"/>
    </source>
</evidence>
<accession>A0A011QNW3</accession>
<feature type="region of interest" description="Disordered" evidence="1">
    <location>
        <begin position="46"/>
        <end position="116"/>
    </location>
</feature>
<keyword evidence="2" id="KW-0732">Signal</keyword>
<reference evidence="3" key="1">
    <citation type="submission" date="2014-02" db="EMBL/GenBank/DDBJ databases">
        <title>Expanding our view of genomic diversity in Candidatus Accumulibacter clades.</title>
        <authorList>
            <person name="Skennerton C.T."/>
            <person name="Barr J.J."/>
            <person name="Slater F.R."/>
            <person name="Bond P.L."/>
            <person name="Tyson G.W."/>
        </authorList>
    </citation>
    <scope>NUCLEOTIDE SEQUENCE [LARGE SCALE GENOMIC DNA]</scope>
</reference>
<sequence>MKLQSMLVVLLGLQICQPAVAGSLFRCEVDGRIEFSDRRCQPVKQTAVCPQRNGKTPASESLQGPCATPVSDAGSVQVVSSATRPDSRAGVEPPGRLALNDIGNGARSKSAAAGAR</sequence>
<evidence type="ECO:0008006" key="5">
    <source>
        <dbReference type="Google" id="ProtNLM"/>
    </source>
</evidence>
<organism evidence="3 4">
    <name type="scientific">Accumulibacter regalis</name>
    <dbReference type="NCBI Taxonomy" id="522306"/>
    <lineage>
        <taxon>Bacteria</taxon>
        <taxon>Pseudomonadati</taxon>
        <taxon>Pseudomonadota</taxon>
        <taxon>Betaproteobacteria</taxon>
        <taxon>Candidatus Accumulibacter</taxon>
    </lineage>
</organism>
<feature type="compositionally biased region" description="Polar residues" evidence="1">
    <location>
        <begin position="53"/>
        <end position="62"/>
    </location>
</feature>
<dbReference type="AlphaFoldDB" id="A0A011QNW3"/>
<keyword evidence="4" id="KW-1185">Reference proteome</keyword>
<proteinExistence type="predicted"/>
<dbReference type="PATRIC" id="fig|1454004.3.peg.669"/>
<evidence type="ECO:0000256" key="2">
    <source>
        <dbReference type="SAM" id="SignalP"/>
    </source>
</evidence>
<dbReference type="EMBL" id="JEMY01000004">
    <property type="protein sequence ID" value="EXI90785.1"/>
    <property type="molecule type" value="Genomic_DNA"/>
</dbReference>
<evidence type="ECO:0000256" key="1">
    <source>
        <dbReference type="SAM" id="MobiDB-lite"/>
    </source>
</evidence>
<gene>
    <name evidence="3" type="ORF">AW11_00643</name>
</gene>
<dbReference type="Proteomes" id="UP000022141">
    <property type="component" value="Unassembled WGS sequence"/>
</dbReference>